<dbReference type="EMBL" id="ML119110">
    <property type="protein sequence ID" value="RPB15998.1"/>
    <property type="molecule type" value="Genomic_DNA"/>
</dbReference>
<dbReference type="AlphaFoldDB" id="A0A3N4L2R3"/>
<evidence type="ECO:0000313" key="2">
    <source>
        <dbReference type="EMBL" id="RPB15998.1"/>
    </source>
</evidence>
<keyword evidence="1" id="KW-0472">Membrane</keyword>
<sequence>MSPGSFASSISLAMVAISVVSFCLARRLTSVRDVRNLALARWLILAVFFDSWLFVLSSTILQASFGLNSSHQACDTGILLCLVCYLSSKVLLYFFLVEKVHVIRGNNDSRWKDKLFVFNCFGMMLPYLVIIVLTFIYRNAVITEDGECKIGLKLPANIPLLIFDFVINVYLTYLFLRPLHGLYTFNNGAKTKQARLHQVALRTFIGSCLTLISTLGNLVSLIILRGREPGWVCFAVCNSDILFSVLVLHWVTHQDEVASRTSRCHVCLRTVVDQYGQSSISHGSAFRDLNLEKRTPCSGQVITQIEAGSSTCRHPGSIPLDGIMTHTEFTRDVESIGASETEVADRNNSTDYIREGDK</sequence>
<keyword evidence="1" id="KW-0812">Transmembrane</keyword>
<feature type="transmembrane region" description="Helical" evidence="1">
    <location>
        <begin position="76"/>
        <end position="96"/>
    </location>
</feature>
<keyword evidence="3" id="KW-1185">Reference proteome</keyword>
<evidence type="ECO:0000256" key="1">
    <source>
        <dbReference type="SAM" id="Phobius"/>
    </source>
</evidence>
<reference evidence="2 3" key="1">
    <citation type="journal article" date="2018" name="Nat. Ecol. Evol.">
        <title>Pezizomycetes genomes reveal the molecular basis of ectomycorrhizal truffle lifestyle.</title>
        <authorList>
            <person name="Murat C."/>
            <person name="Payen T."/>
            <person name="Noel B."/>
            <person name="Kuo A."/>
            <person name="Morin E."/>
            <person name="Chen J."/>
            <person name="Kohler A."/>
            <person name="Krizsan K."/>
            <person name="Balestrini R."/>
            <person name="Da Silva C."/>
            <person name="Montanini B."/>
            <person name="Hainaut M."/>
            <person name="Levati E."/>
            <person name="Barry K.W."/>
            <person name="Belfiori B."/>
            <person name="Cichocki N."/>
            <person name="Clum A."/>
            <person name="Dockter R.B."/>
            <person name="Fauchery L."/>
            <person name="Guy J."/>
            <person name="Iotti M."/>
            <person name="Le Tacon F."/>
            <person name="Lindquist E.A."/>
            <person name="Lipzen A."/>
            <person name="Malagnac F."/>
            <person name="Mello A."/>
            <person name="Molinier V."/>
            <person name="Miyauchi S."/>
            <person name="Poulain J."/>
            <person name="Riccioni C."/>
            <person name="Rubini A."/>
            <person name="Sitrit Y."/>
            <person name="Splivallo R."/>
            <person name="Traeger S."/>
            <person name="Wang M."/>
            <person name="Zifcakova L."/>
            <person name="Wipf D."/>
            <person name="Zambonelli A."/>
            <person name="Paolocci F."/>
            <person name="Nowrousian M."/>
            <person name="Ottonello S."/>
            <person name="Baldrian P."/>
            <person name="Spatafora J.W."/>
            <person name="Henrissat B."/>
            <person name="Nagy L.G."/>
            <person name="Aury J.M."/>
            <person name="Wincker P."/>
            <person name="Grigoriev I.V."/>
            <person name="Bonfante P."/>
            <person name="Martin F.M."/>
        </authorList>
    </citation>
    <scope>NUCLEOTIDE SEQUENCE [LARGE SCALE GENOMIC DNA]</scope>
    <source>
        <strain evidence="2 3">CCBAS932</strain>
    </source>
</reference>
<evidence type="ECO:0000313" key="3">
    <source>
        <dbReference type="Proteomes" id="UP000277580"/>
    </source>
</evidence>
<feature type="transmembrane region" description="Helical" evidence="1">
    <location>
        <begin position="37"/>
        <end position="56"/>
    </location>
</feature>
<feature type="transmembrane region" description="Helical" evidence="1">
    <location>
        <begin position="116"/>
        <end position="137"/>
    </location>
</feature>
<protein>
    <recommendedName>
        <fullName evidence="4">G-protein coupled receptors family 1 profile domain-containing protein</fullName>
    </recommendedName>
</protein>
<keyword evidence="1" id="KW-1133">Transmembrane helix</keyword>
<feature type="transmembrane region" description="Helical" evidence="1">
    <location>
        <begin position="6"/>
        <end position="25"/>
    </location>
</feature>
<dbReference type="PANTHER" id="PTHR38848:SF3">
    <property type="entry name" value="G-PROTEIN COUPLED RECEPTORS FAMILY 3 PROFILE DOMAIN-CONTAINING PROTEIN"/>
    <property type="match status" value="1"/>
</dbReference>
<feature type="transmembrane region" description="Helical" evidence="1">
    <location>
        <begin position="157"/>
        <end position="176"/>
    </location>
</feature>
<accession>A0A3N4L2R3</accession>
<gene>
    <name evidence="2" type="ORF">P167DRAFT_481559</name>
</gene>
<dbReference type="PANTHER" id="PTHR38848">
    <property type="entry name" value="G-PROTEIN COUPLED RECEPTORS FAMILY 3 PROFILE DOMAIN-CONTAINING PROTEIN"/>
    <property type="match status" value="1"/>
</dbReference>
<name>A0A3N4L2R3_9PEZI</name>
<proteinExistence type="predicted"/>
<dbReference type="OrthoDB" id="3210850at2759"/>
<feature type="transmembrane region" description="Helical" evidence="1">
    <location>
        <begin position="199"/>
        <end position="223"/>
    </location>
</feature>
<feature type="transmembrane region" description="Helical" evidence="1">
    <location>
        <begin position="229"/>
        <end position="251"/>
    </location>
</feature>
<dbReference type="Proteomes" id="UP000277580">
    <property type="component" value="Unassembled WGS sequence"/>
</dbReference>
<evidence type="ECO:0008006" key="4">
    <source>
        <dbReference type="Google" id="ProtNLM"/>
    </source>
</evidence>
<dbReference type="InParanoid" id="A0A3N4L2R3"/>
<organism evidence="2 3">
    <name type="scientific">Morchella conica CCBAS932</name>
    <dbReference type="NCBI Taxonomy" id="1392247"/>
    <lineage>
        <taxon>Eukaryota</taxon>
        <taxon>Fungi</taxon>
        <taxon>Dikarya</taxon>
        <taxon>Ascomycota</taxon>
        <taxon>Pezizomycotina</taxon>
        <taxon>Pezizomycetes</taxon>
        <taxon>Pezizales</taxon>
        <taxon>Morchellaceae</taxon>
        <taxon>Morchella</taxon>
    </lineage>
</organism>